<dbReference type="SMART" id="SM00388">
    <property type="entry name" value="HisKA"/>
    <property type="match status" value="1"/>
</dbReference>
<keyword evidence="8" id="KW-0547">Nucleotide-binding</keyword>
<dbReference type="Gene3D" id="3.30.565.10">
    <property type="entry name" value="Histidine kinase-like ATPase, C-terminal domain"/>
    <property type="match status" value="1"/>
</dbReference>
<feature type="transmembrane region" description="Helical" evidence="14">
    <location>
        <begin position="321"/>
        <end position="347"/>
    </location>
</feature>
<dbReference type="InterPro" id="IPR005467">
    <property type="entry name" value="His_kinase_dom"/>
</dbReference>
<evidence type="ECO:0000256" key="7">
    <source>
        <dbReference type="ARBA" id="ARBA00022692"/>
    </source>
</evidence>
<dbReference type="GO" id="GO:0016301">
    <property type="term" value="F:kinase activity"/>
    <property type="evidence" value="ECO:0007669"/>
    <property type="project" value="UniProtKB-KW"/>
</dbReference>
<feature type="transmembrane region" description="Helical" evidence="14">
    <location>
        <begin position="6"/>
        <end position="27"/>
    </location>
</feature>
<dbReference type="InterPro" id="IPR038377">
    <property type="entry name" value="Na/Glc_symporter_sf"/>
</dbReference>
<protein>
    <recommendedName>
        <fullName evidence="4">histidine kinase</fullName>
        <ecNumber evidence="4">2.7.13.3</ecNumber>
    </recommendedName>
</protein>
<sequence length="983" mass="108350">MVYSVSDLILIAGCYLLFLFAVAWITERGWLPAHWVRHPAVYVLSLGVYASAWAVYGSVGYAYQYGYNFLSYFLGISGVFLLAPILLAPILRLTTTYQLSSLADLFAFRYRSRLAGAMTTIIMLIGVLPLLALQLKAVAESIQILSGTADPRDLAAGFCLMMVIFAILFGARHTTAREKHEGLVMAIAMESLIKLLAFGAVALLGLYGVFDGPSSLNAWLDDHPEMLARLYYPLQDGTWHSMIMAFFVSAVVLPHMFYMAFTENMNPRALITASWALPLMFLLMALCVPVILWAAAAGNAPTPPDYYALGIGMITGGHGAVLGYIAGLAGASGMLIVATLALSGMCLNHLVLPASPLQGQNLYRNLLWTRRILIAAILALAYLFYRFSGTEHTLVELGVLTFVATLQFVPGLIGALFWPSGNRNGLFAGLLVGFILWVMLLLVPIAYPNWQFQPLMELLGMRFQTGASQWHNVAIASVTANALVYAIVSIVTPMSRSEKNAAEACAVDSLRRPYRWELEAKSVDDFIDAMSQPLGPITATREVEMSLRDLHLPRTETRPYALRRLRDQLETNLSGLLGPSVSHQLIDDHLPYLPEEEQHSSEDIQFIESRLEQYRDRLSGLAAELDGLRRFHRQTLLELPMGVISLGADREIIGWNRAMESLTGITAEDTIGSRLADLDPPWGDFFTRFSHDDNAHQPQQSLEVENQTRWLSLHKSEVMGAGTAEQAGGQVLVIEDITELRHMEAHLAHNERLASIGRLAAGVAHEIGNPVTAIACLTQNLDEDSDPEEQQEACDQILEQTRRITRIVESLVTFSHSGGIKLSEQVPVNLCDTVDEAISLLLLDPDHRQQPFENHCPASYWVKGDPQRLLQVFINLLGNAADASEHQQPVTVHCEPRGDFLDILLEDQGHGIPDTLRDALFEPFVTSKPPGRGTGLGLALVYSIIEEHQGSIRVESPLSEDGGTRFVVSLPVHRQASAEETQT</sequence>
<comment type="caution">
    <text evidence="17">The sequence shown here is derived from an EMBL/GenBank/DDBJ whole genome shotgun (WGS) entry which is preliminary data.</text>
</comment>
<dbReference type="CDD" id="cd00082">
    <property type="entry name" value="HisKA"/>
    <property type="match status" value="1"/>
</dbReference>
<dbReference type="SMART" id="SM00091">
    <property type="entry name" value="PAS"/>
    <property type="match status" value="1"/>
</dbReference>
<evidence type="ECO:0000256" key="5">
    <source>
        <dbReference type="ARBA" id="ARBA00022553"/>
    </source>
</evidence>
<proteinExistence type="inferred from homology"/>
<evidence type="ECO:0000256" key="3">
    <source>
        <dbReference type="ARBA" id="ARBA00006434"/>
    </source>
</evidence>
<keyword evidence="18" id="KW-1185">Reference proteome</keyword>
<name>A0ABR4WBU2_9GAMM</name>
<dbReference type="InterPro" id="IPR035965">
    <property type="entry name" value="PAS-like_dom_sf"/>
</dbReference>
<dbReference type="InterPro" id="IPR000014">
    <property type="entry name" value="PAS"/>
</dbReference>
<dbReference type="SMART" id="SM00387">
    <property type="entry name" value="HATPase_c"/>
    <property type="match status" value="1"/>
</dbReference>
<dbReference type="PROSITE" id="PS50283">
    <property type="entry name" value="NA_SOLUT_SYMP_3"/>
    <property type="match status" value="1"/>
</dbReference>
<dbReference type="PRINTS" id="PR00344">
    <property type="entry name" value="BCTRLSENSOR"/>
</dbReference>
<evidence type="ECO:0000256" key="10">
    <source>
        <dbReference type="ARBA" id="ARBA00022840"/>
    </source>
</evidence>
<feature type="transmembrane region" description="Helical" evidence="14">
    <location>
        <begin position="425"/>
        <end position="450"/>
    </location>
</feature>
<dbReference type="InterPro" id="IPR003661">
    <property type="entry name" value="HisK_dim/P_dom"/>
</dbReference>
<dbReference type="InterPro" id="IPR001734">
    <property type="entry name" value="Na/solute_symporter"/>
</dbReference>
<organism evidence="17 18">
    <name type="scientific">Alcanivorax jadensis T9</name>
    <dbReference type="NCBI Taxonomy" id="1177181"/>
    <lineage>
        <taxon>Bacteria</taxon>
        <taxon>Pseudomonadati</taxon>
        <taxon>Pseudomonadota</taxon>
        <taxon>Gammaproteobacteria</taxon>
        <taxon>Oceanospirillales</taxon>
        <taxon>Alcanivoracaceae</taxon>
        <taxon>Alcanivorax</taxon>
    </lineage>
</organism>
<dbReference type="PANTHER" id="PTHR43065:SF10">
    <property type="entry name" value="PEROXIDE STRESS-ACTIVATED HISTIDINE KINASE MAK3"/>
    <property type="match status" value="1"/>
</dbReference>
<dbReference type="Pfam" id="PF00989">
    <property type="entry name" value="PAS"/>
    <property type="match status" value="1"/>
</dbReference>
<dbReference type="PANTHER" id="PTHR43065">
    <property type="entry name" value="SENSOR HISTIDINE KINASE"/>
    <property type="match status" value="1"/>
</dbReference>
<keyword evidence="12" id="KW-0902">Two-component regulatory system</keyword>
<dbReference type="InterPro" id="IPR003594">
    <property type="entry name" value="HATPase_dom"/>
</dbReference>
<dbReference type="Gene3D" id="3.30.450.20">
    <property type="entry name" value="PAS domain"/>
    <property type="match status" value="1"/>
</dbReference>
<keyword evidence="11 14" id="KW-1133">Transmembrane helix</keyword>
<feature type="transmembrane region" description="Helical" evidence="14">
    <location>
        <begin position="239"/>
        <end position="261"/>
    </location>
</feature>
<evidence type="ECO:0000256" key="1">
    <source>
        <dbReference type="ARBA" id="ARBA00000085"/>
    </source>
</evidence>
<dbReference type="InterPro" id="IPR004358">
    <property type="entry name" value="Sig_transdc_His_kin-like_C"/>
</dbReference>
<dbReference type="NCBIfam" id="TIGR00229">
    <property type="entry name" value="sensory_box"/>
    <property type="match status" value="1"/>
</dbReference>
<feature type="transmembrane region" description="Helical" evidence="14">
    <location>
        <begin position="192"/>
        <end position="210"/>
    </location>
</feature>
<keyword evidence="9 17" id="KW-0418">Kinase</keyword>
<dbReference type="SUPFAM" id="SSF47384">
    <property type="entry name" value="Homodimeric domain of signal transducing histidine kinase"/>
    <property type="match status" value="1"/>
</dbReference>
<evidence type="ECO:0000256" key="9">
    <source>
        <dbReference type="ARBA" id="ARBA00022777"/>
    </source>
</evidence>
<evidence type="ECO:0000256" key="13">
    <source>
        <dbReference type="ARBA" id="ARBA00023136"/>
    </source>
</evidence>
<feature type="domain" description="PAS" evidence="16">
    <location>
        <begin position="628"/>
        <end position="672"/>
    </location>
</feature>
<keyword evidence="7 14" id="KW-0812">Transmembrane</keyword>
<evidence type="ECO:0000313" key="17">
    <source>
        <dbReference type="EMBL" id="KGD60786.1"/>
    </source>
</evidence>
<reference evidence="17 18" key="1">
    <citation type="submission" date="2012-09" db="EMBL/GenBank/DDBJ databases">
        <title>Genome Sequence of alkane-degrading Bacterium Alcanivorax jadensis T9.</title>
        <authorList>
            <person name="Lai Q."/>
            <person name="Shao Z."/>
        </authorList>
    </citation>
    <scope>NUCLEOTIDE SEQUENCE [LARGE SCALE GENOMIC DNA]</scope>
    <source>
        <strain evidence="17 18">T9</strain>
    </source>
</reference>
<dbReference type="InterPro" id="IPR036097">
    <property type="entry name" value="HisK_dim/P_sf"/>
</dbReference>
<evidence type="ECO:0000259" key="16">
    <source>
        <dbReference type="PROSITE" id="PS50112"/>
    </source>
</evidence>
<evidence type="ECO:0000256" key="12">
    <source>
        <dbReference type="ARBA" id="ARBA00023012"/>
    </source>
</evidence>
<feature type="transmembrane region" description="Helical" evidence="14">
    <location>
        <begin position="397"/>
        <end position="418"/>
    </location>
</feature>
<dbReference type="RefSeq" id="WP_269530065.1">
    <property type="nucleotide sequence ID" value="NZ_ARXU01000008.1"/>
</dbReference>
<evidence type="ECO:0000313" key="18">
    <source>
        <dbReference type="Proteomes" id="UP000029443"/>
    </source>
</evidence>
<keyword evidence="10" id="KW-0067">ATP-binding</keyword>
<feature type="transmembrane region" description="Helical" evidence="14">
    <location>
        <begin position="114"/>
        <end position="134"/>
    </location>
</feature>
<dbReference type="PROSITE" id="PS50109">
    <property type="entry name" value="HIS_KIN"/>
    <property type="match status" value="1"/>
</dbReference>
<feature type="transmembrane region" description="Helical" evidence="14">
    <location>
        <begin position="154"/>
        <end position="171"/>
    </location>
</feature>
<dbReference type="Pfam" id="PF02518">
    <property type="entry name" value="HATPase_c"/>
    <property type="match status" value="1"/>
</dbReference>
<feature type="transmembrane region" description="Helical" evidence="14">
    <location>
        <begin position="39"/>
        <end position="63"/>
    </location>
</feature>
<dbReference type="InterPro" id="IPR013767">
    <property type="entry name" value="PAS_fold"/>
</dbReference>
<dbReference type="SUPFAM" id="SSF55874">
    <property type="entry name" value="ATPase domain of HSP90 chaperone/DNA topoisomerase II/histidine kinase"/>
    <property type="match status" value="1"/>
</dbReference>
<evidence type="ECO:0000259" key="15">
    <source>
        <dbReference type="PROSITE" id="PS50109"/>
    </source>
</evidence>
<accession>A0ABR4WBU2</accession>
<evidence type="ECO:0000256" key="6">
    <source>
        <dbReference type="ARBA" id="ARBA00022679"/>
    </source>
</evidence>
<dbReference type="SUPFAM" id="SSF55785">
    <property type="entry name" value="PYP-like sensor domain (PAS domain)"/>
    <property type="match status" value="1"/>
</dbReference>
<dbReference type="PROSITE" id="PS50112">
    <property type="entry name" value="PAS"/>
    <property type="match status" value="1"/>
</dbReference>
<dbReference type="Proteomes" id="UP000029443">
    <property type="component" value="Unassembled WGS sequence"/>
</dbReference>
<feature type="transmembrane region" description="Helical" evidence="14">
    <location>
        <begin position="273"/>
        <end position="296"/>
    </location>
</feature>
<dbReference type="Gene3D" id="1.10.287.130">
    <property type="match status" value="1"/>
</dbReference>
<dbReference type="EMBL" id="ARXU01000008">
    <property type="protein sequence ID" value="KGD60786.1"/>
    <property type="molecule type" value="Genomic_DNA"/>
</dbReference>
<comment type="similarity">
    <text evidence="3">Belongs to the sodium:solute symporter (SSF) (TC 2.A.21) family.</text>
</comment>
<dbReference type="Pfam" id="PF00512">
    <property type="entry name" value="HisKA"/>
    <property type="match status" value="1"/>
</dbReference>
<evidence type="ECO:0000256" key="11">
    <source>
        <dbReference type="ARBA" id="ARBA00022989"/>
    </source>
</evidence>
<dbReference type="Gene3D" id="1.20.1730.10">
    <property type="entry name" value="Sodium/glucose cotransporter"/>
    <property type="match status" value="1"/>
</dbReference>
<dbReference type="InterPro" id="IPR036890">
    <property type="entry name" value="HATPase_C_sf"/>
</dbReference>
<dbReference type="CDD" id="cd10322">
    <property type="entry name" value="SLC5sbd"/>
    <property type="match status" value="1"/>
</dbReference>
<evidence type="ECO:0000256" key="8">
    <source>
        <dbReference type="ARBA" id="ARBA00022741"/>
    </source>
</evidence>
<evidence type="ECO:0000256" key="4">
    <source>
        <dbReference type="ARBA" id="ARBA00012438"/>
    </source>
</evidence>
<feature type="transmembrane region" description="Helical" evidence="14">
    <location>
        <begin position="69"/>
        <end position="93"/>
    </location>
</feature>
<comment type="catalytic activity">
    <reaction evidence="1">
        <text>ATP + protein L-histidine = ADP + protein N-phospho-L-histidine.</text>
        <dbReference type="EC" id="2.7.13.3"/>
    </reaction>
</comment>
<evidence type="ECO:0000256" key="14">
    <source>
        <dbReference type="SAM" id="Phobius"/>
    </source>
</evidence>
<dbReference type="EC" id="2.7.13.3" evidence="4"/>
<keyword evidence="6" id="KW-0808">Transferase</keyword>
<feature type="transmembrane region" description="Helical" evidence="14">
    <location>
        <begin position="368"/>
        <end position="385"/>
    </location>
</feature>
<feature type="domain" description="Histidine kinase" evidence="15">
    <location>
        <begin position="762"/>
        <end position="974"/>
    </location>
</feature>
<keyword evidence="5" id="KW-0597">Phosphoprotein</keyword>
<dbReference type="CDD" id="cd00130">
    <property type="entry name" value="PAS"/>
    <property type="match status" value="1"/>
</dbReference>
<gene>
    <name evidence="17" type="ORF">T9A_02263</name>
</gene>
<evidence type="ECO:0000256" key="2">
    <source>
        <dbReference type="ARBA" id="ARBA00004141"/>
    </source>
</evidence>
<comment type="subcellular location">
    <subcellularLocation>
        <location evidence="2">Membrane</location>
        <topology evidence="2">Multi-pass membrane protein</topology>
    </subcellularLocation>
</comment>
<feature type="transmembrane region" description="Helical" evidence="14">
    <location>
        <begin position="470"/>
        <end position="491"/>
    </location>
</feature>
<keyword evidence="13 14" id="KW-0472">Membrane</keyword>